<evidence type="ECO:0000256" key="2">
    <source>
        <dbReference type="ARBA" id="ARBA00022598"/>
    </source>
</evidence>
<keyword evidence="2 6" id="KW-0436">Ligase</keyword>
<dbReference type="AlphaFoldDB" id="A0A557SYH8"/>
<dbReference type="GO" id="GO:0009435">
    <property type="term" value="P:NAD+ biosynthetic process"/>
    <property type="evidence" value="ECO:0007669"/>
    <property type="project" value="UniProtKB-UniPathway"/>
</dbReference>
<evidence type="ECO:0000256" key="7">
    <source>
        <dbReference type="RuleBase" id="RU003812"/>
    </source>
</evidence>
<organism evidence="9 10">
    <name type="scientific">Candidatus Nitrosocosmicus arcticus</name>
    <dbReference type="NCBI Taxonomy" id="2035267"/>
    <lineage>
        <taxon>Archaea</taxon>
        <taxon>Nitrososphaerota</taxon>
        <taxon>Nitrososphaeria</taxon>
        <taxon>Nitrososphaerales</taxon>
        <taxon>Nitrososphaeraceae</taxon>
        <taxon>Candidatus Nitrosocosmicus</taxon>
    </lineage>
</organism>
<evidence type="ECO:0000259" key="8">
    <source>
        <dbReference type="Pfam" id="PF02540"/>
    </source>
</evidence>
<name>A0A557SYH8_9ARCH</name>
<dbReference type="GO" id="GO:0004359">
    <property type="term" value="F:glutaminase activity"/>
    <property type="evidence" value="ECO:0007669"/>
    <property type="project" value="InterPro"/>
</dbReference>
<dbReference type="SUPFAM" id="SSF52402">
    <property type="entry name" value="Adenine nucleotide alpha hydrolases-like"/>
    <property type="match status" value="1"/>
</dbReference>
<keyword evidence="10" id="KW-1185">Reference proteome</keyword>
<dbReference type="PANTHER" id="PTHR23090">
    <property type="entry name" value="NH 3 /GLUTAMINE-DEPENDENT NAD + SYNTHETASE"/>
    <property type="match status" value="1"/>
</dbReference>
<dbReference type="CDD" id="cd00553">
    <property type="entry name" value="NAD_synthase"/>
    <property type="match status" value="1"/>
</dbReference>
<dbReference type="InterPro" id="IPR022310">
    <property type="entry name" value="NAD/GMP_synthase"/>
</dbReference>
<dbReference type="InterPro" id="IPR014729">
    <property type="entry name" value="Rossmann-like_a/b/a_fold"/>
</dbReference>
<dbReference type="GO" id="GO:0005524">
    <property type="term" value="F:ATP binding"/>
    <property type="evidence" value="ECO:0007669"/>
    <property type="project" value="UniProtKB-KW"/>
</dbReference>
<evidence type="ECO:0000256" key="3">
    <source>
        <dbReference type="ARBA" id="ARBA00022741"/>
    </source>
</evidence>
<dbReference type="NCBIfam" id="TIGR00552">
    <property type="entry name" value="nadE"/>
    <property type="match status" value="1"/>
</dbReference>
<dbReference type="EC" id="6.3.1.5" evidence="7"/>
<dbReference type="EMBL" id="VOAH01000001">
    <property type="protein sequence ID" value="TVP41652.1"/>
    <property type="molecule type" value="Genomic_DNA"/>
</dbReference>
<sequence>MTGSNKQNRIPTQYQQHNNFNMISLIMTSNSMNFESISQEIIDFIKNETESRKSNGIVLGISGGIDSTVLAYLATRAIGPGKVMGLILPDETVTPTSDVEDALRICSDLKINYKKMAVNKPKDSFLGLINVKDSNNMLLPGNLVARIRMCILYYYSGLMGRLVLGSSNKTELMLGYFTKFGDGAADLLPLADLYKTQLVGLAKYLEIPFSIIGKKSSARLWADQFTEDELGLPFVELDKILQCFGNTDDLRYGEQDILKEFPNLPLEVIQEVKRRIENNLHKQAFPPICKISK</sequence>
<dbReference type="GO" id="GO:0005737">
    <property type="term" value="C:cytoplasm"/>
    <property type="evidence" value="ECO:0007669"/>
    <property type="project" value="InterPro"/>
</dbReference>
<dbReference type="PANTHER" id="PTHR23090:SF9">
    <property type="entry name" value="GLUTAMINE-DEPENDENT NAD(+) SYNTHETASE"/>
    <property type="match status" value="1"/>
</dbReference>
<dbReference type="Proteomes" id="UP000315289">
    <property type="component" value="Unassembled WGS sequence"/>
</dbReference>
<dbReference type="Gene3D" id="3.40.50.620">
    <property type="entry name" value="HUPs"/>
    <property type="match status" value="1"/>
</dbReference>
<keyword evidence="4 6" id="KW-0067">ATP-binding</keyword>
<evidence type="ECO:0000313" key="9">
    <source>
        <dbReference type="EMBL" id="TVP41652.1"/>
    </source>
</evidence>
<keyword evidence="5 6" id="KW-0520">NAD</keyword>
<dbReference type="GO" id="GO:0003952">
    <property type="term" value="F:NAD+ synthase (glutamine-hydrolyzing) activity"/>
    <property type="evidence" value="ECO:0007669"/>
    <property type="project" value="InterPro"/>
</dbReference>
<evidence type="ECO:0000256" key="6">
    <source>
        <dbReference type="RuleBase" id="RU003811"/>
    </source>
</evidence>
<proteinExistence type="inferred from homology"/>
<comment type="catalytic activity">
    <reaction evidence="7">
        <text>deamido-NAD(+) + NH4(+) + ATP = AMP + diphosphate + NAD(+) + H(+)</text>
        <dbReference type="Rhea" id="RHEA:21188"/>
        <dbReference type="ChEBI" id="CHEBI:15378"/>
        <dbReference type="ChEBI" id="CHEBI:28938"/>
        <dbReference type="ChEBI" id="CHEBI:30616"/>
        <dbReference type="ChEBI" id="CHEBI:33019"/>
        <dbReference type="ChEBI" id="CHEBI:57540"/>
        <dbReference type="ChEBI" id="CHEBI:58437"/>
        <dbReference type="ChEBI" id="CHEBI:456215"/>
        <dbReference type="EC" id="6.3.1.5"/>
    </reaction>
</comment>
<evidence type="ECO:0000256" key="4">
    <source>
        <dbReference type="ARBA" id="ARBA00022840"/>
    </source>
</evidence>
<dbReference type="Pfam" id="PF02540">
    <property type="entry name" value="NAD_synthase"/>
    <property type="match status" value="1"/>
</dbReference>
<evidence type="ECO:0000256" key="5">
    <source>
        <dbReference type="ARBA" id="ARBA00023027"/>
    </source>
</evidence>
<comment type="caution">
    <text evidence="9">The sequence shown here is derived from an EMBL/GenBank/DDBJ whole genome shotgun (WGS) entry which is preliminary data.</text>
</comment>
<dbReference type="UniPathway" id="UPA00253"/>
<comment type="similarity">
    <text evidence="6">Belongs to the NAD synthetase family.</text>
</comment>
<protein>
    <recommendedName>
        <fullName evidence="7">NH(3)-dependent NAD(+) synthetase</fullName>
        <ecNumber evidence="7">6.3.1.5</ecNumber>
    </recommendedName>
</protein>
<dbReference type="GO" id="GO:0008795">
    <property type="term" value="F:NAD+ synthase activity"/>
    <property type="evidence" value="ECO:0007669"/>
    <property type="project" value="UniProtKB-EC"/>
</dbReference>
<feature type="domain" description="NAD/GMP synthase" evidence="8">
    <location>
        <begin position="39"/>
        <end position="286"/>
    </location>
</feature>
<evidence type="ECO:0000313" key="10">
    <source>
        <dbReference type="Proteomes" id="UP000315289"/>
    </source>
</evidence>
<accession>A0A557SYH8</accession>
<evidence type="ECO:0000256" key="1">
    <source>
        <dbReference type="ARBA" id="ARBA00004790"/>
    </source>
</evidence>
<gene>
    <name evidence="9" type="primary">nadE</name>
    <name evidence="9" type="ORF">NARC_10058</name>
</gene>
<keyword evidence="3 6" id="KW-0547">Nucleotide-binding</keyword>
<comment type="pathway">
    <text evidence="1">Cofactor biosynthesis; NAD(+) biosynthesis.</text>
</comment>
<dbReference type="InterPro" id="IPR003694">
    <property type="entry name" value="NAD_synthase"/>
</dbReference>
<dbReference type="NCBIfam" id="NF010587">
    <property type="entry name" value="PRK13980.1"/>
    <property type="match status" value="1"/>
</dbReference>
<reference evidence="9 10" key="1">
    <citation type="journal article" date="2019" name="Front. Microbiol.">
        <title>Ammonia Oxidation by the Arctic Terrestrial Thaumarchaeote Candidatus Nitrosocosmicus arcticus Is Stimulated by Increasing Temperatures.</title>
        <authorList>
            <person name="Alves R.J.E."/>
            <person name="Kerou M."/>
            <person name="Zappe A."/>
            <person name="Bittner R."/>
            <person name="Abby S.S."/>
            <person name="Schmidt H.A."/>
            <person name="Pfeifer K."/>
            <person name="Schleper C."/>
        </authorList>
    </citation>
    <scope>NUCLEOTIDE SEQUENCE [LARGE SCALE GENOMIC DNA]</scope>
    <source>
        <strain evidence="9 10">Kfb</strain>
    </source>
</reference>